<feature type="non-terminal residue" evidence="1">
    <location>
        <position position="153"/>
    </location>
</feature>
<sequence>AGGQARIYTIIHDEAARNTGTMSRMLSISNVPVFALCDTSATHSFYITPTSFISSRCLEALSINIVSSCDPLEVSLASEKVIISDSLVRDLLVSIGGRVLIVGAYVIEMRDFDVILGIDWLTRYRADIRCQEREVTLFPDFDQPVVFYGVKSS</sequence>
<name>A0A9N7N4C8_STRHE</name>
<feature type="non-terminal residue" evidence="1">
    <location>
        <position position="1"/>
    </location>
</feature>
<accession>A0A9N7N4C8</accession>
<organism evidence="1 2">
    <name type="scientific">Striga hermonthica</name>
    <name type="common">Purple witchweed</name>
    <name type="synonym">Buchnera hermonthica</name>
    <dbReference type="NCBI Taxonomy" id="68872"/>
    <lineage>
        <taxon>Eukaryota</taxon>
        <taxon>Viridiplantae</taxon>
        <taxon>Streptophyta</taxon>
        <taxon>Embryophyta</taxon>
        <taxon>Tracheophyta</taxon>
        <taxon>Spermatophyta</taxon>
        <taxon>Magnoliopsida</taxon>
        <taxon>eudicotyledons</taxon>
        <taxon>Gunneridae</taxon>
        <taxon>Pentapetalae</taxon>
        <taxon>asterids</taxon>
        <taxon>lamiids</taxon>
        <taxon>Lamiales</taxon>
        <taxon>Orobanchaceae</taxon>
        <taxon>Buchnereae</taxon>
        <taxon>Striga</taxon>
    </lineage>
</organism>
<dbReference type="CDD" id="cd00303">
    <property type="entry name" value="retropepsin_like"/>
    <property type="match status" value="1"/>
</dbReference>
<evidence type="ECO:0000313" key="1">
    <source>
        <dbReference type="EMBL" id="CAA0824237.1"/>
    </source>
</evidence>
<gene>
    <name evidence="1" type="ORF">SHERM_21204</name>
</gene>
<reference evidence="1" key="1">
    <citation type="submission" date="2019-12" db="EMBL/GenBank/DDBJ databases">
        <authorList>
            <person name="Scholes J."/>
        </authorList>
    </citation>
    <scope>NUCLEOTIDE SEQUENCE</scope>
</reference>
<dbReference type="Gene3D" id="2.40.70.10">
    <property type="entry name" value="Acid Proteases"/>
    <property type="match status" value="1"/>
</dbReference>
<dbReference type="Proteomes" id="UP001153555">
    <property type="component" value="Unassembled WGS sequence"/>
</dbReference>
<dbReference type="EMBL" id="CACSLK010024742">
    <property type="protein sequence ID" value="CAA0824237.1"/>
    <property type="molecule type" value="Genomic_DNA"/>
</dbReference>
<protein>
    <recommendedName>
        <fullName evidence="3">Reverse transcriptase domain-containing protein</fullName>
    </recommendedName>
</protein>
<proteinExistence type="predicted"/>
<evidence type="ECO:0000313" key="2">
    <source>
        <dbReference type="Proteomes" id="UP001153555"/>
    </source>
</evidence>
<keyword evidence="2" id="KW-1185">Reference proteome</keyword>
<dbReference type="SUPFAM" id="SSF50630">
    <property type="entry name" value="Acid proteases"/>
    <property type="match status" value="1"/>
</dbReference>
<dbReference type="InterPro" id="IPR021109">
    <property type="entry name" value="Peptidase_aspartic_dom_sf"/>
</dbReference>
<comment type="caution">
    <text evidence="1">The sequence shown here is derived from an EMBL/GenBank/DDBJ whole genome shotgun (WGS) entry which is preliminary data.</text>
</comment>
<dbReference type="Pfam" id="PF08284">
    <property type="entry name" value="RVP_2"/>
    <property type="match status" value="1"/>
</dbReference>
<dbReference type="AlphaFoldDB" id="A0A9N7N4C8"/>
<dbReference type="OrthoDB" id="1751882at2759"/>
<evidence type="ECO:0008006" key="3">
    <source>
        <dbReference type="Google" id="ProtNLM"/>
    </source>
</evidence>